<name>A0ABX0UBG0_9FLAO</name>
<accession>A0ABX0UBG0</accession>
<keyword evidence="4" id="KW-1185">Reference proteome</keyword>
<organism evidence="3 4">
    <name type="scientific">Wenyingzhuangia heitensis</name>
    <dbReference type="NCBI Taxonomy" id="1487859"/>
    <lineage>
        <taxon>Bacteria</taxon>
        <taxon>Pseudomonadati</taxon>
        <taxon>Bacteroidota</taxon>
        <taxon>Flavobacteriia</taxon>
        <taxon>Flavobacteriales</taxon>
        <taxon>Flavobacteriaceae</taxon>
        <taxon>Wenyingzhuangia</taxon>
    </lineage>
</organism>
<dbReference type="SUPFAM" id="SSF53955">
    <property type="entry name" value="Lysozyme-like"/>
    <property type="match status" value="1"/>
</dbReference>
<evidence type="ECO:0000313" key="3">
    <source>
        <dbReference type="EMBL" id="NIJ46167.1"/>
    </source>
</evidence>
<evidence type="ECO:0000256" key="1">
    <source>
        <dbReference type="ARBA" id="ARBA00007734"/>
    </source>
</evidence>
<feature type="domain" description="Transglycosylase SLT" evidence="2">
    <location>
        <begin position="92"/>
        <end position="195"/>
    </location>
</feature>
<protein>
    <recommendedName>
        <fullName evidence="2">Transglycosylase SLT domain-containing protein</fullName>
    </recommendedName>
</protein>
<dbReference type="PANTHER" id="PTHR37423:SF2">
    <property type="entry name" value="MEMBRANE-BOUND LYTIC MUREIN TRANSGLYCOSYLASE C"/>
    <property type="match status" value="1"/>
</dbReference>
<dbReference type="InterPro" id="IPR023346">
    <property type="entry name" value="Lysozyme-like_dom_sf"/>
</dbReference>
<dbReference type="Pfam" id="PF01464">
    <property type="entry name" value="SLT"/>
    <property type="match status" value="1"/>
</dbReference>
<dbReference type="EMBL" id="JAASQL010000004">
    <property type="protein sequence ID" value="NIJ46167.1"/>
    <property type="molecule type" value="Genomic_DNA"/>
</dbReference>
<comment type="similarity">
    <text evidence="1">Belongs to the transglycosylase Slt family.</text>
</comment>
<comment type="caution">
    <text evidence="3">The sequence shown here is derived from an EMBL/GenBank/DDBJ whole genome shotgun (WGS) entry which is preliminary data.</text>
</comment>
<proteinExistence type="inferred from homology"/>
<dbReference type="CDD" id="cd16894">
    <property type="entry name" value="MltD-like"/>
    <property type="match status" value="1"/>
</dbReference>
<gene>
    <name evidence="3" type="ORF">FHR24_002645</name>
</gene>
<dbReference type="RefSeq" id="WP_167189679.1">
    <property type="nucleotide sequence ID" value="NZ_JAASQL010000004.1"/>
</dbReference>
<dbReference type="Gene3D" id="1.10.530.10">
    <property type="match status" value="1"/>
</dbReference>
<reference evidence="3 4" key="1">
    <citation type="submission" date="2020-03" db="EMBL/GenBank/DDBJ databases">
        <title>Genomic Encyclopedia of Type Strains, Phase IV (KMG-IV): sequencing the most valuable type-strain genomes for metagenomic binning, comparative biology and taxonomic classification.</title>
        <authorList>
            <person name="Goeker M."/>
        </authorList>
    </citation>
    <scope>NUCLEOTIDE SEQUENCE [LARGE SCALE GENOMIC DNA]</scope>
    <source>
        <strain evidence="3 4">DSM 101599</strain>
    </source>
</reference>
<dbReference type="Proteomes" id="UP000745859">
    <property type="component" value="Unassembled WGS sequence"/>
</dbReference>
<sequence>MKKHISWILPTLVICAIVPFLINGTPSTKKTGETYIIKAIKTPVGLEFSNESVPLHKYDIKERVDREFLVNTYWQSNGLLLIKRAHKYFPIIEPILAKNNIPEDFKYLAVIESGLQNVSSPAGAKGFWQLLQGTAREYGLEVNDNVDERYHLEKATEAACQYLLKAKAEFGTWTEAAASYNIGINGLSRRMKEQQVTSYYDALLPEETERYLPRIIAVKEILSKPYDYGFVYENNDLYILPKYRTVKLDSVITNIAGFAKNFNTNYKELKLLNPWLRENKLNNRTKTEYEIKIPIKK</sequence>
<evidence type="ECO:0000313" key="4">
    <source>
        <dbReference type="Proteomes" id="UP000745859"/>
    </source>
</evidence>
<evidence type="ECO:0000259" key="2">
    <source>
        <dbReference type="Pfam" id="PF01464"/>
    </source>
</evidence>
<dbReference type="InterPro" id="IPR008258">
    <property type="entry name" value="Transglycosylase_SLT_dom_1"/>
</dbReference>
<dbReference type="PANTHER" id="PTHR37423">
    <property type="entry name" value="SOLUBLE LYTIC MUREIN TRANSGLYCOSYLASE-RELATED"/>
    <property type="match status" value="1"/>
</dbReference>